<dbReference type="KEGG" id="tsy:THSYN_21735"/>
<accession>A0A2K8UCI1</accession>
<organism evidence="1 2">
    <name type="scientific">Candidatus Thiodictyon syntrophicum</name>
    <dbReference type="NCBI Taxonomy" id="1166950"/>
    <lineage>
        <taxon>Bacteria</taxon>
        <taxon>Pseudomonadati</taxon>
        <taxon>Pseudomonadota</taxon>
        <taxon>Gammaproteobacteria</taxon>
        <taxon>Chromatiales</taxon>
        <taxon>Chromatiaceae</taxon>
        <taxon>Thiodictyon</taxon>
    </lineage>
</organism>
<proteinExistence type="predicted"/>
<dbReference type="Proteomes" id="UP000232638">
    <property type="component" value="Chromosome"/>
</dbReference>
<reference evidence="1 2" key="1">
    <citation type="submission" date="2017-03" db="EMBL/GenBank/DDBJ databases">
        <title>Complete genome sequence of Candidatus 'Thiodictyon syntrophicum' sp. nov. strain Cad16T, a photolithoautotroph purple sulfur bacterium isolated from an alpine meromictic lake.</title>
        <authorList>
            <person name="Luedin S.M."/>
            <person name="Pothier J.F."/>
            <person name="Danza F."/>
            <person name="Storelli N."/>
            <person name="Wittwer M."/>
            <person name="Tonolla M."/>
        </authorList>
    </citation>
    <scope>NUCLEOTIDE SEQUENCE [LARGE SCALE GENOMIC DNA]</scope>
    <source>
        <strain evidence="1 2">Cad16T</strain>
    </source>
</reference>
<gene>
    <name evidence="1" type="ORF">THSYN_21735</name>
</gene>
<dbReference type="EMBL" id="CP020370">
    <property type="protein sequence ID" value="AUB83304.1"/>
    <property type="molecule type" value="Genomic_DNA"/>
</dbReference>
<keyword evidence="2" id="KW-1185">Reference proteome</keyword>
<sequence length="69" mass="7091">MLAKSLPGLPEALAAGQYRLLIQSGGVLALFRADPPDAPVKPQHPSLVVPVAEIAAMELTPVPPGCGPR</sequence>
<protein>
    <submittedName>
        <fullName evidence="1">Uncharacterized protein</fullName>
    </submittedName>
</protein>
<evidence type="ECO:0000313" key="2">
    <source>
        <dbReference type="Proteomes" id="UP000232638"/>
    </source>
</evidence>
<dbReference type="AlphaFoldDB" id="A0A2K8UCI1"/>
<evidence type="ECO:0000313" key="1">
    <source>
        <dbReference type="EMBL" id="AUB83304.1"/>
    </source>
</evidence>
<name>A0A2K8UCI1_9GAMM</name>